<comment type="caution">
    <text evidence="5">The sequence shown here is derived from an EMBL/GenBank/DDBJ whole genome shotgun (WGS) entry which is preliminary data.</text>
</comment>
<evidence type="ECO:0000313" key="6">
    <source>
        <dbReference type="Proteomes" id="UP000198211"/>
    </source>
</evidence>
<reference evidence="6" key="1">
    <citation type="submission" date="2017-03" db="EMBL/GenBank/DDBJ databases">
        <title>Phytopthora megakarya and P. palmivora, two closely related causual agents of cacao black pod achieved similar genome size and gene model numbers by different mechanisms.</title>
        <authorList>
            <person name="Ali S."/>
            <person name="Shao J."/>
            <person name="Larry D.J."/>
            <person name="Kronmiller B."/>
            <person name="Shen D."/>
            <person name="Strem M.D."/>
            <person name="Melnick R.L."/>
            <person name="Guiltinan M.J."/>
            <person name="Tyler B.M."/>
            <person name="Meinhardt L.W."/>
            <person name="Bailey B.A."/>
        </authorList>
    </citation>
    <scope>NUCLEOTIDE SEQUENCE [LARGE SCALE GENOMIC DNA]</scope>
    <source>
        <strain evidence="6">zdho120</strain>
    </source>
</reference>
<keyword evidence="2" id="KW-0378">Hydrolase</keyword>
<accession>A0A225W9B8</accession>
<proteinExistence type="predicted"/>
<feature type="compositionally biased region" description="Basic residues" evidence="3">
    <location>
        <begin position="43"/>
        <end position="69"/>
    </location>
</feature>
<sequence>MSRNGTFIFNEMVAALDKFEDIIKDVVAPLVDRETPFIVSKSTKSRGRPKVRKQQKMSEKKKRMSQGKHKASKLVQGTLALVPNLHSMVNMLDKAYSNNDIEKKAQVLSERPVPKRKRTITGIFTEDECEADIRYIFPQWFVTKPQNLSRLPKNLIRVVRVGVRVALFGFNQIKDINAMDRWHRAMASILVVEDRVTWAVNTSVNIITMPTGFLDGLPNPQCEREQKMKGMLLRGSRSTVCGSLPYQSLLTLRLNLWIDDACMGHGLSSTPYFIGFQTGKVISKCGASNTANELVLLALHVDNNHWCGVAFDFCSESKAITLFDPLQAGKSKYYQMCDDIRQDLFSGVCTTMEVKKKTNSQ</sequence>
<dbReference type="EMBL" id="NBNE01001492">
    <property type="protein sequence ID" value="OWZ13808.1"/>
    <property type="molecule type" value="Genomic_DNA"/>
</dbReference>
<dbReference type="OrthoDB" id="128191at2759"/>
<name>A0A225W9B8_9STRA</name>
<dbReference type="Proteomes" id="UP000198211">
    <property type="component" value="Unassembled WGS sequence"/>
</dbReference>
<dbReference type="AlphaFoldDB" id="A0A225W9B8"/>
<evidence type="ECO:0000313" key="5">
    <source>
        <dbReference type="EMBL" id="OWZ13808.1"/>
    </source>
</evidence>
<dbReference type="InterPro" id="IPR003653">
    <property type="entry name" value="Peptidase_C48_C"/>
</dbReference>
<organism evidence="5 6">
    <name type="scientific">Phytophthora megakarya</name>
    <dbReference type="NCBI Taxonomy" id="4795"/>
    <lineage>
        <taxon>Eukaryota</taxon>
        <taxon>Sar</taxon>
        <taxon>Stramenopiles</taxon>
        <taxon>Oomycota</taxon>
        <taxon>Peronosporomycetes</taxon>
        <taxon>Peronosporales</taxon>
        <taxon>Peronosporaceae</taxon>
        <taxon>Phytophthora</taxon>
    </lineage>
</organism>
<gene>
    <name evidence="5" type="ORF">PHMEG_00012814</name>
</gene>
<keyword evidence="6" id="KW-1185">Reference proteome</keyword>
<evidence type="ECO:0000256" key="3">
    <source>
        <dbReference type="SAM" id="MobiDB-lite"/>
    </source>
</evidence>
<feature type="region of interest" description="Disordered" evidence="3">
    <location>
        <begin position="41"/>
        <end position="69"/>
    </location>
</feature>
<feature type="domain" description="Ubiquitin-like protease family profile" evidence="4">
    <location>
        <begin position="289"/>
        <end position="351"/>
    </location>
</feature>
<dbReference type="GO" id="GO:0006508">
    <property type="term" value="P:proteolysis"/>
    <property type="evidence" value="ECO:0007669"/>
    <property type="project" value="UniProtKB-KW"/>
</dbReference>
<keyword evidence="1 5" id="KW-0645">Protease</keyword>
<evidence type="ECO:0000259" key="4">
    <source>
        <dbReference type="Pfam" id="PF02902"/>
    </source>
</evidence>
<dbReference type="GO" id="GO:0008234">
    <property type="term" value="F:cysteine-type peptidase activity"/>
    <property type="evidence" value="ECO:0007669"/>
    <property type="project" value="InterPro"/>
</dbReference>
<protein>
    <submittedName>
        <fullName evidence="5">Cysteine protease</fullName>
    </submittedName>
</protein>
<dbReference type="Pfam" id="PF02902">
    <property type="entry name" value="Peptidase_C48"/>
    <property type="match status" value="1"/>
</dbReference>
<evidence type="ECO:0000256" key="2">
    <source>
        <dbReference type="ARBA" id="ARBA00022801"/>
    </source>
</evidence>
<evidence type="ECO:0000256" key="1">
    <source>
        <dbReference type="ARBA" id="ARBA00022670"/>
    </source>
</evidence>